<keyword evidence="4" id="KW-1185">Reference proteome</keyword>
<evidence type="ECO:0000313" key="4">
    <source>
        <dbReference type="Proteomes" id="UP001595685"/>
    </source>
</evidence>
<dbReference type="Gene3D" id="3.40.50.720">
    <property type="entry name" value="NAD(P)-binding Rossmann-like Domain"/>
    <property type="match status" value="1"/>
</dbReference>
<dbReference type="Pfam" id="PF00899">
    <property type="entry name" value="ThiF"/>
    <property type="match status" value="1"/>
</dbReference>
<dbReference type="EMBL" id="JBHRWW010000023">
    <property type="protein sequence ID" value="MFC3690428.1"/>
    <property type="molecule type" value="Genomic_DNA"/>
</dbReference>
<proteinExistence type="predicted"/>
<feature type="compositionally biased region" description="Basic and acidic residues" evidence="1">
    <location>
        <begin position="318"/>
        <end position="330"/>
    </location>
</feature>
<feature type="region of interest" description="Disordered" evidence="1">
    <location>
        <begin position="314"/>
        <end position="344"/>
    </location>
</feature>
<dbReference type="Proteomes" id="UP001595685">
    <property type="component" value="Unassembled WGS sequence"/>
</dbReference>
<reference evidence="4" key="1">
    <citation type="journal article" date="2019" name="Int. J. Syst. Evol. Microbiol.">
        <title>The Global Catalogue of Microorganisms (GCM) 10K type strain sequencing project: providing services to taxonomists for standard genome sequencing and annotation.</title>
        <authorList>
            <consortium name="The Broad Institute Genomics Platform"/>
            <consortium name="The Broad Institute Genome Sequencing Center for Infectious Disease"/>
            <person name="Wu L."/>
            <person name="Ma J."/>
        </authorList>
    </citation>
    <scope>NUCLEOTIDE SEQUENCE [LARGE SCALE GENOMIC DNA]</scope>
    <source>
        <strain evidence="4">NCAIM B.02333</strain>
    </source>
</reference>
<protein>
    <submittedName>
        <fullName evidence="3">ThiF family adenylyltransferase</fullName>
    </submittedName>
</protein>
<accession>A0ABV7WMT2</accession>
<dbReference type="GO" id="GO:0016779">
    <property type="term" value="F:nucleotidyltransferase activity"/>
    <property type="evidence" value="ECO:0007669"/>
    <property type="project" value="UniProtKB-KW"/>
</dbReference>
<dbReference type="InterPro" id="IPR035985">
    <property type="entry name" value="Ubiquitin-activating_enz"/>
</dbReference>
<gene>
    <name evidence="3" type="ORF">ACFOLH_18925</name>
</gene>
<dbReference type="SUPFAM" id="SSF69572">
    <property type="entry name" value="Activating enzymes of the ubiquitin-like proteins"/>
    <property type="match status" value="1"/>
</dbReference>
<name>A0ABV7WMT2_9MICO</name>
<feature type="domain" description="THIF-type NAD/FAD binding fold" evidence="2">
    <location>
        <begin position="104"/>
        <end position="174"/>
    </location>
</feature>
<keyword evidence="3" id="KW-0808">Transferase</keyword>
<evidence type="ECO:0000259" key="2">
    <source>
        <dbReference type="Pfam" id="PF00899"/>
    </source>
</evidence>
<evidence type="ECO:0000313" key="3">
    <source>
        <dbReference type="EMBL" id="MFC3690428.1"/>
    </source>
</evidence>
<dbReference type="RefSeq" id="WP_340291604.1">
    <property type="nucleotide sequence ID" value="NZ_JBBEOI010000044.1"/>
</dbReference>
<comment type="caution">
    <text evidence="3">The sequence shown here is derived from an EMBL/GenBank/DDBJ whole genome shotgun (WGS) entry which is preliminary data.</text>
</comment>
<sequence>MGDGDDVVRWRPGLARTVRGTRSLQLGVGPDATVLDGLTAADWHLLALLERGHRRRDLEASLPDGPDRDRGRRLLSMLGSTGAVVAGPDGTVGRPGAPGPLTGADVAVVGGAGLGIALTVALAAAGAGTCALVDDGTVGPADVLPGGAAPPDVGRRSTHVAGEAVHRLAPDVRTACPADPDLVVLVSSQVPDAPAGVPLVQAGTTHLPVVLRPDHVVVGPLVVPGRGACLHCLDLHHSDVDPGWPDAVRLLRRGAGRVRVPAPSTASLVVGLVAELVAGPDRDERAGVEVKVGRGGSTTWRRWAAHPACGCVGWPDPPPDRHPGSRRADHPPAPSRGGGATMAA</sequence>
<organism evidence="3 4">
    <name type="scientific">Aquipuribacter hungaricus</name>
    <dbReference type="NCBI Taxonomy" id="545624"/>
    <lineage>
        <taxon>Bacteria</taxon>
        <taxon>Bacillati</taxon>
        <taxon>Actinomycetota</taxon>
        <taxon>Actinomycetes</taxon>
        <taxon>Micrococcales</taxon>
        <taxon>Intrasporangiaceae</taxon>
        <taxon>Aquipuribacter</taxon>
    </lineage>
</organism>
<evidence type="ECO:0000256" key="1">
    <source>
        <dbReference type="SAM" id="MobiDB-lite"/>
    </source>
</evidence>
<keyword evidence="3" id="KW-0548">Nucleotidyltransferase</keyword>
<dbReference type="InterPro" id="IPR000594">
    <property type="entry name" value="ThiF_NAD_FAD-bd"/>
</dbReference>